<accession>A0A179H8T0</accession>
<dbReference type="Proteomes" id="UP000078240">
    <property type="component" value="Unassembled WGS sequence"/>
</dbReference>
<comment type="caution">
    <text evidence="1">The sequence shown here is derived from an EMBL/GenBank/DDBJ whole genome shotgun (WGS) entry which is preliminary data.</text>
</comment>
<organism evidence="1 2">
    <name type="scientific">Purpureocillium lilacinum</name>
    <name type="common">Paecilomyces lilacinus</name>
    <dbReference type="NCBI Taxonomy" id="33203"/>
    <lineage>
        <taxon>Eukaryota</taxon>
        <taxon>Fungi</taxon>
        <taxon>Dikarya</taxon>
        <taxon>Ascomycota</taxon>
        <taxon>Pezizomycotina</taxon>
        <taxon>Sordariomycetes</taxon>
        <taxon>Hypocreomycetidae</taxon>
        <taxon>Hypocreales</taxon>
        <taxon>Ophiocordycipitaceae</taxon>
        <taxon>Purpureocillium</taxon>
    </lineage>
</organism>
<evidence type="ECO:0000313" key="2">
    <source>
        <dbReference type="Proteomes" id="UP000078240"/>
    </source>
</evidence>
<sequence>MILIRGQMQSRVRPSQVACPNIKPPTPLRVAEDAAGVRTLILRDPRDQFIDVCWVDCPWGYESRLQSDLAQNLSCPELKISDALSLKRPVMRSVFKEQGRNIVHKKAVSLPFRDAGLAPCLFELLQRKQIKFLYCEQNRRPYQCDEDGAKLYFTPGYGDASRLESDAW</sequence>
<dbReference type="EMBL" id="LSBH01000001">
    <property type="protein sequence ID" value="OAQ86108.1"/>
    <property type="molecule type" value="Genomic_DNA"/>
</dbReference>
<evidence type="ECO:0000313" key="1">
    <source>
        <dbReference type="EMBL" id="OAQ86108.1"/>
    </source>
</evidence>
<reference evidence="1 2" key="1">
    <citation type="submission" date="2016-01" db="EMBL/GenBank/DDBJ databases">
        <title>Biosynthesis of antibiotic leucinostatins and their inhibition on Phytophthora in bio-control Purpureocillium lilacinum.</title>
        <authorList>
            <person name="Wang G."/>
            <person name="Liu Z."/>
            <person name="Lin R."/>
            <person name="Li E."/>
            <person name="Mao Z."/>
            <person name="Ling J."/>
            <person name="Yin W."/>
            <person name="Xie B."/>
        </authorList>
    </citation>
    <scope>NUCLEOTIDE SEQUENCE [LARGE SCALE GENOMIC DNA]</scope>
    <source>
        <strain evidence="1">PLBJ-1</strain>
    </source>
</reference>
<gene>
    <name evidence="1" type="ORF">VFPBJ_00148</name>
</gene>
<dbReference type="AlphaFoldDB" id="A0A179H8T0"/>
<protein>
    <submittedName>
        <fullName evidence="1">Uncharacterized protein</fullName>
    </submittedName>
</protein>
<name>A0A179H8T0_PURLI</name>
<proteinExistence type="predicted"/>